<dbReference type="Gene3D" id="2.130.10.10">
    <property type="entry name" value="YVTN repeat-like/Quinoprotein amine dehydrogenase"/>
    <property type="match status" value="2"/>
</dbReference>
<dbReference type="Pfam" id="PF07494">
    <property type="entry name" value="Reg_prop"/>
    <property type="match status" value="1"/>
</dbReference>
<keyword evidence="5" id="KW-1185">Reference proteome</keyword>
<dbReference type="OrthoDB" id="9807410at2"/>
<evidence type="ECO:0000256" key="2">
    <source>
        <dbReference type="SAM" id="SignalP"/>
    </source>
</evidence>
<dbReference type="InterPro" id="IPR011047">
    <property type="entry name" value="Quinoprotein_ADH-like_sf"/>
</dbReference>
<protein>
    <submittedName>
        <fullName evidence="4">T9SS C-terminal target domain-containing protein</fullName>
    </submittedName>
</protein>
<accession>A0A3E1QA97</accession>
<feature type="chain" id="PRO_5017767634" evidence="2">
    <location>
        <begin position="21"/>
        <end position="765"/>
    </location>
</feature>
<dbReference type="Proteomes" id="UP000261082">
    <property type="component" value="Unassembled WGS sequence"/>
</dbReference>
<dbReference type="AlphaFoldDB" id="A0A3E1QA97"/>
<gene>
    <name evidence="4" type="ORF">DZ858_02915</name>
</gene>
<dbReference type="InterPro" id="IPR026444">
    <property type="entry name" value="Secre_tail"/>
</dbReference>
<reference evidence="4 5" key="1">
    <citation type="journal article" date="2007" name="Int. J. Syst. Evol. Microbiol.">
        <title>Marixanthomonas ophiurae gen. nov., sp. nov., a marine bacterium of the family Flavobacteriaceae isolated from a deep-sea brittle star.</title>
        <authorList>
            <person name="Romanenko L.A."/>
            <person name="Uchino M."/>
            <person name="Frolova G.M."/>
            <person name="Mikhailov V.V."/>
        </authorList>
    </citation>
    <scope>NUCLEOTIDE SEQUENCE [LARGE SCALE GENOMIC DNA]</scope>
    <source>
        <strain evidence="4 5">KMM 3046</strain>
    </source>
</reference>
<comment type="caution">
    <text evidence="4">The sequence shown here is derived from an EMBL/GenBank/DDBJ whole genome shotgun (WGS) entry which is preliminary data.</text>
</comment>
<evidence type="ECO:0000259" key="3">
    <source>
        <dbReference type="Pfam" id="PF21544"/>
    </source>
</evidence>
<proteinExistence type="predicted"/>
<feature type="signal peptide" evidence="2">
    <location>
        <begin position="1"/>
        <end position="20"/>
    </location>
</feature>
<dbReference type="InterPro" id="IPR011110">
    <property type="entry name" value="Reg_prop"/>
</dbReference>
<dbReference type="SUPFAM" id="SSF50998">
    <property type="entry name" value="Quinoprotein alcohol dehydrogenase-like"/>
    <property type="match status" value="1"/>
</dbReference>
<evidence type="ECO:0000256" key="1">
    <source>
        <dbReference type="ARBA" id="ARBA00022729"/>
    </source>
</evidence>
<dbReference type="SUPFAM" id="SSF63829">
    <property type="entry name" value="Calcium-dependent phosphotriesterase"/>
    <property type="match status" value="1"/>
</dbReference>
<dbReference type="InterPro" id="IPR015943">
    <property type="entry name" value="WD40/YVTN_repeat-like_dom_sf"/>
</dbReference>
<dbReference type="InterPro" id="IPR048954">
    <property type="entry name" value="PorZ_N"/>
</dbReference>
<evidence type="ECO:0000313" key="5">
    <source>
        <dbReference type="Proteomes" id="UP000261082"/>
    </source>
</evidence>
<organism evidence="4 5">
    <name type="scientific">Marixanthomonas ophiurae</name>
    <dbReference type="NCBI Taxonomy" id="387659"/>
    <lineage>
        <taxon>Bacteria</taxon>
        <taxon>Pseudomonadati</taxon>
        <taxon>Bacteroidota</taxon>
        <taxon>Flavobacteriia</taxon>
        <taxon>Flavobacteriales</taxon>
        <taxon>Flavobacteriaceae</taxon>
        <taxon>Marixanthomonas</taxon>
    </lineage>
</organism>
<feature type="domain" description="PorZ N-terminal beta-propeller" evidence="3">
    <location>
        <begin position="44"/>
        <end position="205"/>
    </location>
</feature>
<keyword evidence="1 2" id="KW-0732">Signal</keyword>
<dbReference type="EMBL" id="QVID01000001">
    <property type="protein sequence ID" value="RFN59047.1"/>
    <property type="molecule type" value="Genomic_DNA"/>
</dbReference>
<dbReference type="RefSeq" id="WP_117158045.1">
    <property type="nucleotide sequence ID" value="NZ_QVID01000001.1"/>
</dbReference>
<evidence type="ECO:0000313" key="4">
    <source>
        <dbReference type="EMBL" id="RFN59047.1"/>
    </source>
</evidence>
<dbReference type="Pfam" id="PF21544">
    <property type="entry name" value="PorZ_N_b_propeller"/>
    <property type="match status" value="1"/>
</dbReference>
<sequence length="765" mass="84579">MKYVVTTILFFIVFSGSAQNFENSWSGYFSYTSIKDISQGNDKIYAASENAVFTYDLSTNEIQTISTINGLSGELISTIHYSENHNLLVIGYETGLIEIVQDGEENVLTVVDILDKQVIPPNQKNINYFDEYNDLLYISTEYGISVYNLATLEFGDTYFIGAGGTQINIAQTTVAEPYIFAATASNGIKRALLENENLIDFQQWTTIQNGNFKGIQKLGAELYVANTGNTVFNFNPNGGINSVGNFNDIVDFQTFNDVLTITTTTSINAYTEGFQQQASVTSVPEFDYQLLSGYAFNNVFYMGTSEDGILAVPFDSNQAEQILPDGPLFNQGFSIDASPGQLWMNYGDVTVTFNPFPLTFKGISNLREGTWTNISYEELAEKFNTDVNDLVRVKINPNNFEEVFMTSYQKGLLQIIEQQPTTLFNETNSPLEITTTSGGGVEGIRLFGMDYDNQGNLWFTQSRIAEGLIKRTPEGQFQRVDVSDIVNTESELALTEVVTTSQGYVFFGTAQSGLAGYDQNQNKFNRITEGEGNGNLPSVYIRALALDKQNRLWIGTFEGLRVLFNTGGFFEEDTNVEAQEIIIVEDGVPQELLFEQSITQIVVDGSNNKWIATGNSGVFYVSPNGQETLLRFTKDNSPLPSNNIQDIAIDDFSGVVYIATNKGLVSYNGTATAPRENLDEVYAYPNPVRPEFKGNVTIDGLTANANVKITDIEGNLVFEETSEGGSILWDTTAFGKYKVASGVYLVLISTEDALETKVAKIMVVR</sequence>
<dbReference type="NCBIfam" id="TIGR04183">
    <property type="entry name" value="Por_Secre_tail"/>
    <property type="match status" value="1"/>
</dbReference>
<name>A0A3E1QA97_9FLAO</name>